<proteinExistence type="predicted"/>
<dbReference type="Proteomes" id="UP000218542">
    <property type="component" value="Unassembled WGS sequence"/>
</dbReference>
<dbReference type="AlphaFoldDB" id="A0A286U1W6"/>
<name>A0A286U1W6_9BACT</name>
<organism evidence="3 4">
    <name type="scientific">Candidatus Scalindua japonica</name>
    <dbReference type="NCBI Taxonomy" id="1284222"/>
    <lineage>
        <taxon>Bacteria</taxon>
        <taxon>Pseudomonadati</taxon>
        <taxon>Planctomycetota</taxon>
        <taxon>Candidatus Brocadiia</taxon>
        <taxon>Candidatus Brocadiales</taxon>
        <taxon>Candidatus Scalinduaceae</taxon>
        <taxon>Candidatus Scalindua</taxon>
    </lineage>
</organism>
<sequence length="753" mass="86263">MRIDSISNVAFLGNYLPRKCGIATFTTDLSEAVSSVSPQLGVSVIAMTNTPETYNYPKRVSFEIRQHNIDDYKRAADYINSSNVDILCLQHEFGIFGGAWGNYLLTFMKSINVPIVTTFHTVLEKDIGQEEVFREICDLSDRVVVMSNMAMKILDKYKIPDEKKIFIHHGVPDLPFVDPNFYKDKFKAMGKKVIFSFGLIGPDKGLEYMLEAMPKIIKKHNDVIYIILGSTHPEIVKSKGEEYYLFLQRLVDKLELNKHVFFHKKFVELEELCEYLSAADIYVTPYIKKEQIVSGTLAYAVGTGKAVVSTPYWYAQELLADNRGMLAKFKNPSSLAQAINKLLDDPTVLHTTRIKAYQYGRDMTWKNVAINYVDAFNDTISSIEEGKVVYGRVERPIRLTSLPEVNLNHLRNLTSHYGIVQHAKYTVPNYKHGYALDDNARALILSAQYFKLYQNREILFLLDKYLAFLINAQDESGRFTNFFDMGLSPTEENDPAINLGDDWHGRSLWALGYLIAFAPDHYSVIAKECFDKAVTHRVESLRGAAFAILGIFNYLRRYGGARDVRSILISYCDMIVTEYERHQDSKWQWFENILAYANGLLPTALFKGYTIEKNIKYFNTAMATMNFLLDNCIRNDTMSLIGSHRWYKKNKVRSLFDQQPIDAFWMIKVCKAAYLVTKDEEYLKPMKISFEWFLGGNDNNRNLYDFVTGGCYDGLTRTGVNLNQGAESTICFLLSLLSMKEISVVQENPEKEA</sequence>
<feature type="domain" description="Glycosyltransferase subfamily 4-like N-terminal" evidence="2">
    <location>
        <begin position="44"/>
        <end position="171"/>
    </location>
</feature>
<accession>A0A286U1W6</accession>
<dbReference type="InterPro" id="IPR008928">
    <property type="entry name" value="6-hairpin_glycosidase_sf"/>
</dbReference>
<evidence type="ECO:0000259" key="1">
    <source>
        <dbReference type="Pfam" id="PF00534"/>
    </source>
</evidence>
<dbReference type="OrthoDB" id="9765330at2"/>
<dbReference type="CDD" id="cd03822">
    <property type="entry name" value="GT4_mannosyltransferase-like"/>
    <property type="match status" value="1"/>
</dbReference>
<comment type="caution">
    <text evidence="3">The sequence shown here is derived from an EMBL/GenBank/DDBJ whole genome shotgun (WGS) entry which is preliminary data.</text>
</comment>
<dbReference type="PANTHER" id="PTHR12526">
    <property type="entry name" value="GLYCOSYLTRANSFERASE"/>
    <property type="match status" value="1"/>
</dbReference>
<dbReference type="GO" id="GO:0016757">
    <property type="term" value="F:glycosyltransferase activity"/>
    <property type="evidence" value="ECO:0007669"/>
    <property type="project" value="InterPro"/>
</dbReference>
<dbReference type="RefSeq" id="WP_096895511.1">
    <property type="nucleotide sequence ID" value="NZ_BAOS01000028.1"/>
</dbReference>
<evidence type="ECO:0000313" key="3">
    <source>
        <dbReference type="EMBL" id="GAX62138.1"/>
    </source>
</evidence>
<dbReference type="PANTHER" id="PTHR12526:SF572">
    <property type="entry name" value="BLL5144 PROTEIN"/>
    <property type="match status" value="1"/>
</dbReference>
<dbReference type="SUPFAM" id="SSF48208">
    <property type="entry name" value="Six-hairpin glycosidases"/>
    <property type="match status" value="1"/>
</dbReference>
<dbReference type="Pfam" id="PF00534">
    <property type="entry name" value="Glycos_transf_1"/>
    <property type="match status" value="1"/>
</dbReference>
<evidence type="ECO:0000259" key="2">
    <source>
        <dbReference type="Pfam" id="PF13439"/>
    </source>
</evidence>
<reference evidence="4" key="1">
    <citation type="journal article" date="2017" name="Environ. Microbiol. Rep.">
        <title>Genetic Diversity of Marine Anaerobic Ammonium-Oxidizing Bacteria as Revealed by Genomic and Proteomic Analyses of 'Candidatus Scalindua japonica'.</title>
        <authorList>
            <person name="Oshiki M."/>
            <person name="Mizuto K."/>
            <person name="Kimura Z."/>
            <person name="Kindaichi T."/>
            <person name="Satoh H."/>
            <person name="Okabe S."/>
        </authorList>
    </citation>
    <scope>NUCLEOTIDE SEQUENCE [LARGE SCALE GENOMIC DNA]</scope>
    <source>
        <strain evidence="4">husup-a2</strain>
    </source>
</reference>
<feature type="domain" description="Glycosyl transferase family 1" evidence="1">
    <location>
        <begin position="184"/>
        <end position="357"/>
    </location>
</feature>
<dbReference type="InterPro" id="IPR028098">
    <property type="entry name" value="Glyco_trans_4-like_N"/>
</dbReference>
<protein>
    <submittedName>
        <fullName evidence="3">Glycosyl transferase group 1</fullName>
    </submittedName>
</protein>
<dbReference type="EMBL" id="BAOS01000028">
    <property type="protein sequence ID" value="GAX62138.1"/>
    <property type="molecule type" value="Genomic_DNA"/>
</dbReference>
<dbReference type="SUPFAM" id="SSF53756">
    <property type="entry name" value="UDP-Glycosyltransferase/glycogen phosphorylase"/>
    <property type="match status" value="1"/>
</dbReference>
<evidence type="ECO:0000313" key="4">
    <source>
        <dbReference type="Proteomes" id="UP000218542"/>
    </source>
</evidence>
<keyword evidence="3" id="KW-0808">Transferase</keyword>
<keyword evidence="4" id="KW-1185">Reference proteome</keyword>
<dbReference type="Gene3D" id="3.40.50.2000">
    <property type="entry name" value="Glycogen Phosphorylase B"/>
    <property type="match status" value="2"/>
</dbReference>
<dbReference type="InterPro" id="IPR001296">
    <property type="entry name" value="Glyco_trans_1"/>
</dbReference>
<dbReference type="GO" id="GO:0005975">
    <property type="term" value="P:carbohydrate metabolic process"/>
    <property type="evidence" value="ECO:0007669"/>
    <property type="project" value="InterPro"/>
</dbReference>
<gene>
    <name evidence="3" type="ORF">SCALIN_C28_0342</name>
</gene>
<dbReference type="Pfam" id="PF13439">
    <property type="entry name" value="Glyco_transf_4"/>
    <property type="match status" value="1"/>
</dbReference>